<feature type="region of interest" description="Disordered" evidence="2">
    <location>
        <begin position="226"/>
        <end position="266"/>
    </location>
</feature>
<name>A0A1D2AF66_AUXPR</name>
<feature type="region of interest" description="Disordered" evidence="2">
    <location>
        <begin position="193"/>
        <end position="212"/>
    </location>
</feature>
<dbReference type="PANTHER" id="PTHR36498">
    <property type="entry name" value="TATA-BINDING PROTEIN-ASSOCIATED FACTOR 172"/>
    <property type="match status" value="1"/>
</dbReference>
<dbReference type="SUPFAM" id="SSF48371">
    <property type="entry name" value="ARM repeat"/>
    <property type="match status" value="1"/>
</dbReference>
<evidence type="ECO:0000313" key="3">
    <source>
        <dbReference type="EMBL" id="JAT77565.1"/>
    </source>
</evidence>
<dbReference type="InterPro" id="IPR011989">
    <property type="entry name" value="ARM-like"/>
</dbReference>
<evidence type="ECO:0000256" key="2">
    <source>
        <dbReference type="SAM" id="MobiDB-lite"/>
    </source>
</evidence>
<evidence type="ECO:0000256" key="1">
    <source>
        <dbReference type="PROSITE-ProRule" id="PRU00103"/>
    </source>
</evidence>
<dbReference type="GO" id="GO:0003677">
    <property type="term" value="F:DNA binding"/>
    <property type="evidence" value="ECO:0007669"/>
    <property type="project" value="InterPro"/>
</dbReference>
<reference evidence="3" key="1">
    <citation type="submission" date="2015-08" db="EMBL/GenBank/DDBJ databases">
        <authorList>
            <person name="Babu N.S."/>
            <person name="Beckwith C.J."/>
            <person name="Beseler K.G."/>
            <person name="Brison A."/>
            <person name="Carone J.V."/>
            <person name="Caskin T.P."/>
            <person name="Diamond M."/>
            <person name="Durham M.E."/>
            <person name="Foxe J.M."/>
            <person name="Go M."/>
            <person name="Henderson B.A."/>
            <person name="Jones I.B."/>
            <person name="McGettigan J.A."/>
            <person name="Micheletti S.J."/>
            <person name="Nasrallah M.E."/>
            <person name="Ortiz D."/>
            <person name="Piller C.R."/>
            <person name="Privatt S.R."/>
            <person name="Schneider S.L."/>
            <person name="Sharp S."/>
            <person name="Smith T.C."/>
            <person name="Stanton J.D."/>
            <person name="Ullery H.E."/>
            <person name="Wilson R.J."/>
            <person name="Serrano M.G."/>
            <person name="Buck G."/>
            <person name="Lee V."/>
            <person name="Wang Y."/>
            <person name="Carvalho R."/>
            <person name="Voegtly L."/>
            <person name="Shi R."/>
            <person name="Duckworth R."/>
            <person name="Johnson A."/>
            <person name="Loviza R."/>
            <person name="Walstead R."/>
            <person name="Shah Z."/>
            <person name="Kiflezghi M."/>
            <person name="Wade K."/>
            <person name="Ball S.L."/>
            <person name="Bradley K.W."/>
            <person name="Asai D.J."/>
            <person name="Bowman C.A."/>
            <person name="Russell D.A."/>
            <person name="Pope W.H."/>
            <person name="Jacobs-Sera D."/>
            <person name="Hendrix R.W."/>
            <person name="Hatfull G.F."/>
        </authorList>
    </citation>
    <scope>NUCLEOTIDE SEQUENCE</scope>
</reference>
<feature type="repeat" description="HEAT" evidence="1">
    <location>
        <begin position="473"/>
        <end position="511"/>
    </location>
</feature>
<protein>
    <submittedName>
        <fullName evidence="3">Uncharacterized protein</fullName>
    </submittedName>
</protein>
<accession>A0A1D2AF66</accession>
<dbReference type="GO" id="GO:0016887">
    <property type="term" value="F:ATP hydrolysis activity"/>
    <property type="evidence" value="ECO:0007669"/>
    <property type="project" value="InterPro"/>
</dbReference>
<organism evidence="3">
    <name type="scientific">Auxenochlorella protothecoides</name>
    <name type="common">Green microalga</name>
    <name type="synonym">Chlorella protothecoides</name>
    <dbReference type="NCBI Taxonomy" id="3075"/>
    <lineage>
        <taxon>Eukaryota</taxon>
        <taxon>Viridiplantae</taxon>
        <taxon>Chlorophyta</taxon>
        <taxon>core chlorophytes</taxon>
        <taxon>Trebouxiophyceae</taxon>
        <taxon>Chlorellales</taxon>
        <taxon>Chlorellaceae</taxon>
        <taxon>Auxenochlorella</taxon>
    </lineage>
</organism>
<dbReference type="InterPro" id="IPR016024">
    <property type="entry name" value="ARM-type_fold"/>
</dbReference>
<feature type="region of interest" description="Disordered" evidence="2">
    <location>
        <begin position="546"/>
        <end position="568"/>
    </location>
</feature>
<dbReference type="EMBL" id="GDKF01001057">
    <property type="protein sequence ID" value="JAT77565.1"/>
    <property type="molecule type" value="Transcribed_RNA"/>
</dbReference>
<sequence>MGTSGATTRLDKLLNLLNCGTCPETRQEAGNQIVGILRSHPEQLPGVLGAVSALLRSPNWDTRLAAARCLGSAAMHFVHATPADIAAASGLDAVALEAELDREEPIPDGTVKAEQDGDEGPLTLENLDIQEIVDNCPPLLASGGEEYAAQAAEGVAAQRSALRKRLGLGGAAGGFMDDAELFKDEDLLAGAREPEPSAAQPEPAPIQAREGSARLRLASSRRLKGLKRAQGSATGGGLLPPRKSAKLDAGGGGGDQPQAGAPSIDPACPPAAAALRSSEAAWAAVLAGEWPLQRVAEGLIPGLLAAEWETRHGAAAALREVLRHAPRAAGVAAPLAPDPGGWSAAGGGGALALARLPTEPAKALAAEALRANRAWLGGCAAALLALLALDRFSDFVGDGAVGPTRETAAQALGALCPALGPAGLRALLRALCALARCDVWQARHGGVLGLRCVVAAMAECRGEGATGDLVHLVFPAAMDALKDRDDDVRAVAAEAIAPLARALPPADAAALRGLTTSLLPGLDALSPAAGALLRLLRALTGTGAKMGEGGGGGDGRGGDGGGGDGEGG</sequence>
<dbReference type="AlphaFoldDB" id="A0A1D2AF66"/>
<dbReference type="InterPro" id="IPR044972">
    <property type="entry name" value="Mot1"/>
</dbReference>
<dbReference type="GO" id="GO:0017025">
    <property type="term" value="F:TBP-class protein binding"/>
    <property type="evidence" value="ECO:0007669"/>
    <property type="project" value="InterPro"/>
</dbReference>
<gene>
    <name evidence="3" type="ORF">g.449</name>
</gene>
<dbReference type="PANTHER" id="PTHR36498:SF1">
    <property type="entry name" value="TATA-BINDING PROTEIN-ASSOCIATED FACTOR 172"/>
    <property type="match status" value="1"/>
</dbReference>
<dbReference type="PROSITE" id="PS50077">
    <property type="entry name" value="HEAT_REPEAT"/>
    <property type="match status" value="1"/>
</dbReference>
<feature type="non-terminal residue" evidence="3">
    <location>
        <position position="568"/>
    </location>
</feature>
<dbReference type="InterPro" id="IPR021133">
    <property type="entry name" value="HEAT_type_2"/>
</dbReference>
<dbReference type="Gene3D" id="1.25.10.10">
    <property type="entry name" value="Leucine-rich Repeat Variant"/>
    <property type="match status" value="1"/>
</dbReference>
<proteinExistence type="predicted"/>
<feature type="compositionally biased region" description="Low complexity" evidence="2">
    <location>
        <begin position="196"/>
        <end position="212"/>
    </location>
</feature>